<comment type="caution">
    <text evidence="2">The sequence shown here is derived from an EMBL/GenBank/DDBJ whole genome shotgun (WGS) entry which is preliminary data.</text>
</comment>
<keyword evidence="3" id="KW-1185">Reference proteome</keyword>
<organism evidence="2 3">
    <name type="scientific">Ramlibacter alkalitolerans</name>
    <dbReference type="NCBI Taxonomy" id="2039631"/>
    <lineage>
        <taxon>Bacteria</taxon>
        <taxon>Pseudomonadati</taxon>
        <taxon>Pseudomonadota</taxon>
        <taxon>Betaproteobacteria</taxon>
        <taxon>Burkholderiales</taxon>
        <taxon>Comamonadaceae</taxon>
        <taxon>Ramlibacter</taxon>
    </lineage>
</organism>
<dbReference type="EMBL" id="JAEQND010000013">
    <property type="protein sequence ID" value="MBL0427755.1"/>
    <property type="molecule type" value="Genomic_DNA"/>
</dbReference>
<dbReference type="Proteomes" id="UP000622707">
    <property type="component" value="Unassembled WGS sequence"/>
</dbReference>
<keyword evidence="1" id="KW-0812">Transmembrane</keyword>
<proteinExistence type="predicted"/>
<evidence type="ECO:0000313" key="2">
    <source>
        <dbReference type="EMBL" id="MBL0427755.1"/>
    </source>
</evidence>
<protein>
    <submittedName>
        <fullName evidence="2">Uncharacterized protein</fullName>
    </submittedName>
</protein>
<keyword evidence="1" id="KW-1133">Transmembrane helix</keyword>
<feature type="transmembrane region" description="Helical" evidence="1">
    <location>
        <begin position="161"/>
        <end position="182"/>
    </location>
</feature>
<sequence>MSTPLTLFNPSPLVGGKALKGQRPVFEPAYNAAAHALDDSEIRFVFVEHEGAIWYLAGRNKDFNVPGVLATSLVCALPGAKNHRGPGAYVAHTSDESAVVLTTASGIQTHAGSRDDVSRFIAERAAGLGVFDVSADVALAEPWKTDAGMARDFIRKLASRLLTLAVGAFAVLAVGVVAVNAAKAYLTPVSTLHTEQIEAEFRRAASELERLKLQPIYKQLNDMQSLATLAVSQKGRLVYYRVERTGHATWALELPAYVPAKVYERLDSNVRVEQLPGGATISVTNAAPAGEPKAAQ</sequence>
<evidence type="ECO:0000313" key="3">
    <source>
        <dbReference type="Proteomes" id="UP000622707"/>
    </source>
</evidence>
<evidence type="ECO:0000256" key="1">
    <source>
        <dbReference type="SAM" id="Phobius"/>
    </source>
</evidence>
<gene>
    <name evidence="2" type="ORF">JI746_21795</name>
</gene>
<reference evidence="2 3" key="1">
    <citation type="journal article" date="2017" name="Int. J. Syst. Evol. Microbiol.">
        <title>Ramlibacter alkalitolerans sp. nov., alkali-tolerant bacterium isolated from soil of ginseng.</title>
        <authorList>
            <person name="Lee D.H."/>
            <person name="Cha C.J."/>
        </authorList>
    </citation>
    <scope>NUCLEOTIDE SEQUENCE [LARGE SCALE GENOMIC DNA]</scope>
    <source>
        <strain evidence="2 3">KACC 19305</strain>
    </source>
</reference>
<keyword evidence="1" id="KW-0472">Membrane</keyword>
<dbReference type="RefSeq" id="WP_201692388.1">
    <property type="nucleotide sequence ID" value="NZ_JAEQND010000013.1"/>
</dbReference>
<accession>A0ABS1JW35</accession>
<name>A0ABS1JW35_9BURK</name>